<protein>
    <submittedName>
        <fullName evidence="1">Uncharacterized protein</fullName>
    </submittedName>
</protein>
<proteinExistence type="predicted"/>
<dbReference type="EMBL" id="CACRXK020020679">
    <property type="protein sequence ID" value="CAB4035066.1"/>
    <property type="molecule type" value="Genomic_DNA"/>
</dbReference>
<accession>A0A6S7JQU4</accession>
<dbReference type="AlphaFoldDB" id="A0A6S7JQU4"/>
<comment type="caution">
    <text evidence="1">The sequence shown here is derived from an EMBL/GenBank/DDBJ whole genome shotgun (WGS) entry which is preliminary data.</text>
</comment>
<reference evidence="1" key="1">
    <citation type="submission" date="2020-04" db="EMBL/GenBank/DDBJ databases">
        <authorList>
            <person name="Alioto T."/>
            <person name="Alioto T."/>
            <person name="Gomez Garrido J."/>
        </authorList>
    </citation>
    <scope>NUCLEOTIDE SEQUENCE</scope>
    <source>
        <strain evidence="1">A484AB</strain>
    </source>
</reference>
<gene>
    <name evidence="1" type="ORF">PACLA_8A077065</name>
</gene>
<organism evidence="1 2">
    <name type="scientific">Paramuricea clavata</name>
    <name type="common">Red gorgonian</name>
    <name type="synonym">Violescent sea-whip</name>
    <dbReference type="NCBI Taxonomy" id="317549"/>
    <lineage>
        <taxon>Eukaryota</taxon>
        <taxon>Metazoa</taxon>
        <taxon>Cnidaria</taxon>
        <taxon>Anthozoa</taxon>
        <taxon>Octocorallia</taxon>
        <taxon>Malacalcyonacea</taxon>
        <taxon>Plexauridae</taxon>
        <taxon>Paramuricea</taxon>
    </lineage>
</organism>
<sequence>MPLILLTSITGYHVIPISPDKFNKVGDKIFITLSPDGAGHYDALQELDTIQEDEKNIAEKENKCTCGMNRKASKSKENCKDSKTESGRTYVFHAVLVYVPRRVVESRANAKNAAIRLHVTNPETLNADTDNQKLHNLTKNFNASILESGRGLRISMFIQKLRNKLKTNCRGLGGLRNWRITQLKNN</sequence>
<dbReference type="Proteomes" id="UP001152795">
    <property type="component" value="Unassembled WGS sequence"/>
</dbReference>
<evidence type="ECO:0000313" key="2">
    <source>
        <dbReference type="Proteomes" id="UP001152795"/>
    </source>
</evidence>
<name>A0A6S7JQU4_PARCT</name>
<keyword evidence="2" id="KW-1185">Reference proteome</keyword>
<evidence type="ECO:0000313" key="1">
    <source>
        <dbReference type="EMBL" id="CAB4035066.1"/>
    </source>
</evidence>